<dbReference type="RefSeq" id="WP_238216584.1">
    <property type="nucleotide sequence ID" value="NZ_BPUS01000022.1"/>
</dbReference>
<gene>
    <name evidence="2" type="ORF">CBA19CS42_32440</name>
</gene>
<name>A0AA37MS72_9BURK</name>
<feature type="coiled-coil region" evidence="1">
    <location>
        <begin position="133"/>
        <end position="164"/>
    </location>
</feature>
<dbReference type="EMBL" id="BPUS01000022">
    <property type="protein sequence ID" value="GJH29326.1"/>
    <property type="molecule type" value="Genomic_DNA"/>
</dbReference>
<sequence length="269" mass="28727">MPIKLSSRNTRGGARTLGAPAFATLAPLMFAPFALTVSRFAPVIEERGASHIRNESCWSLKESAWPFACTFEGRRLSTFVRSASAFRNIGFLDRPGCVSVFRRQPSEAESLRGTTEILSSDFLPDIAAQKGRIAALEKARAQAAQTYEEALMKYEKAAAEASHAKTAASAAHFLDTLANVFSAINNLSPGSEVRVDGVAAPKTSETSLSAKLAEDDSAIKAAAVPVIRLEAVSDADALNAAHHRLTEQYQQLPGFPADSIPTPPMISPP</sequence>
<organism evidence="2 3">
    <name type="scientific">Caballeronia novacaledonica</name>
    <dbReference type="NCBI Taxonomy" id="1544861"/>
    <lineage>
        <taxon>Bacteria</taxon>
        <taxon>Pseudomonadati</taxon>
        <taxon>Pseudomonadota</taxon>
        <taxon>Betaproteobacteria</taxon>
        <taxon>Burkholderiales</taxon>
        <taxon>Burkholderiaceae</taxon>
        <taxon>Caballeronia</taxon>
    </lineage>
</organism>
<accession>A0AA37MS72</accession>
<evidence type="ECO:0000256" key="1">
    <source>
        <dbReference type="SAM" id="Coils"/>
    </source>
</evidence>
<proteinExistence type="predicted"/>
<comment type="caution">
    <text evidence="2">The sequence shown here is derived from an EMBL/GenBank/DDBJ whole genome shotgun (WGS) entry which is preliminary data.</text>
</comment>
<dbReference type="Proteomes" id="UP001055111">
    <property type="component" value="Unassembled WGS sequence"/>
</dbReference>
<dbReference type="AlphaFoldDB" id="A0AA37MS72"/>
<evidence type="ECO:0000313" key="2">
    <source>
        <dbReference type="EMBL" id="GJH29326.1"/>
    </source>
</evidence>
<reference evidence="2" key="1">
    <citation type="submission" date="2022-09" db="EMBL/GenBank/DDBJ databases">
        <title>Isolation and characterization of 3-chlorobenzoate degrading bacteria from soils in Shizuoka.</title>
        <authorList>
            <person name="Ifat A."/>
            <person name="Ogawa N."/>
            <person name="Kimbara K."/>
            <person name="Moriuchi R."/>
            <person name="Dohra H."/>
            <person name="Shintani M."/>
        </authorList>
    </citation>
    <scope>NUCLEOTIDE SEQUENCE</scope>
    <source>
        <strain evidence="2">19CS4-2</strain>
    </source>
</reference>
<protein>
    <submittedName>
        <fullName evidence="2">Uncharacterized protein</fullName>
    </submittedName>
</protein>
<evidence type="ECO:0000313" key="3">
    <source>
        <dbReference type="Proteomes" id="UP001055111"/>
    </source>
</evidence>
<keyword evidence="1" id="KW-0175">Coiled coil</keyword>